<feature type="site" description="Transition state stabilizer" evidence="3">
    <location>
        <position position="15"/>
    </location>
</feature>
<organism evidence="4 5">
    <name type="scientific">Candidatus Enterocola intestinipullorum</name>
    <dbReference type="NCBI Taxonomy" id="2840783"/>
    <lineage>
        <taxon>Bacteria</taxon>
        <taxon>Pseudomonadati</taxon>
        <taxon>Bacteroidota</taxon>
        <taxon>Bacteroidia</taxon>
        <taxon>Bacteroidales</taxon>
        <taxon>Candidatus Enterocola</taxon>
    </lineage>
</organism>
<sequence>MDKYAIIVAGGSGTRMGAAVPKQFLLLDGEPLIMRTLRAFDEFSKIILVLPRDHIGYWRQLCHEYGFCLPHEIVPGGSERFYSVKNALDILKGNGLVAIHDGVRPFVDKSVIGKACEVAMKFHAAVPVVPIVDSLRKLPDGGKASFSVNRKGMFAVQTPQVFDLQMLKAAYECEWSAGFTDDASVFEASGNKVELSEGSRFNFKITTAEDLQLAEALINAKIVF</sequence>
<feature type="site" description="Positions MEP for the nucleophilic attack" evidence="3">
    <location>
        <position position="204"/>
    </location>
</feature>
<dbReference type="InterPro" id="IPR050088">
    <property type="entry name" value="IspD/TarI_cytidylyltransf_bact"/>
</dbReference>
<dbReference type="EMBL" id="JADIMR010000078">
    <property type="protein sequence ID" value="MBO8447122.1"/>
    <property type="molecule type" value="Genomic_DNA"/>
</dbReference>
<dbReference type="Pfam" id="PF01128">
    <property type="entry name" value="IspD"/>
    <property type="match status" value="1"/>
</dbReference>
<dbReference type="InterPro" id="IPR001228">
    <property type="entry name" value="IspD"/>
</dbReference>
<comment type="catalytic activity">
    <reaction evidence="3">
        <text>2-C-methyl-D-erythritol 4-phosphate + CTP + H(+) = 4-CDP-2-C-methyl-D-erythritol + diphosphate</text>
        <dbReference type="Rhea" id="RHEA:13429"/>
        <dbReference type="ChEBI" id="CHEBI:15378"/>
        <dbReference type="ChEBI" id="CHEBI:33019"/>
        <dbReference type="ChEBI" id="CHEBI:37563"/>
        <dbReference type="ChEBI" id="CHEBI:57823"/>
        <dbReference type="ChEBI" id="CHEBI:58262"/>
        <dbReference type="EC" id="2.7.7.60"/>
    </reaction>
</comment>
<dbReference type="NCBIfam" id="TIGR00453">
    <property type="entry name" value="ispD"/>
    <property type="match status" value="1"/>
</dbReference>
<dbReference type="SUPFAM" id="SSF53448">
    <property type="entry name" value="Nucleotide-diphospho-sugar transferases"/>
    <property type="match status" value="1"/>
</dbReference>
<dbReference type="PANTHER" id="PTHR32125:SF4">
    <property type="entry name" value="2-C-METHYL-D-ERYTHRITOL 4-PHOSPHATE CYTIDYLYLTRANSFERASE, CHLOROPLASTIC"/>
    <property type="match status" value="1"/>
</dbReference>
<dbReference type="AlphaFoldDB" id="A0A9D9HER8"/>
<dbReference type="InterPro" id="IPR034683">
    <property type="entry name" value="IspD/TarI"/>
</dbReference>
<dbReference type="InterPro" id="IPR029044">
    <property type="entry name" value="Nucleotide-diphossugar_trans"/>
</dbReference>
<evidence type="ECO:0000313" key="4">
    <source>
        <dbReference type="EMBL" id="MBO8447122.1"/>
    </source>
</evidence>
<name>A0A9D9HER8_9BACT</name>
<feature type="site" description="Transition state stabilizer" evidence="3">
    <location>
        <position position="22"/>
    </location>
</feature>
<proteinExistence type="inferred from homology"/>
<dbReference type="FunFam" id="3.90.550.10:FF:000003">
    <property type="entry name" value="2-C-methyl-D-erythritol 4-phosphate cytidylyltransferase"/>
    <property type="match status" value="1"/>
</dbReference>
<evidence type="ECO:0000256" key="1">
    <source>
        <dbReference type="ARBA" id="ARBA00022679"/>
    </source>
</evidence>
<feature type="site" description="Positions MEP for the nucleophilic attack" evidence="3">
    <location>
        <position position="150"/>
    </location>
</feature>
<dbReference type="PANTHER" id="PTHR32125">
    <property type="entry name" value="2-C-METHYL-D-ERYTHRITOL 4-PHOSPHATE CYTIDYLYLTRANSFERASE, CHLOROPLASTIC"/>
    <property type="match status" value="1"/>
</dbReference>
<reference evidence="4" key="1">
    <citation type="submission" date="2020-10" db="EMBL/GenBank/DDBJ databases">
        <authorList>
            <person name="Gilroy R."/>
        </authorList>
    </citation>
    <scope>NUCLEOTIDE SEQUENCE</scope>
    <source>
        <strain evidence="4">D3-1215</strain>
    </source>
</reference>
<dbReference type="HAMAP" id="MF_00108">
    <property type="entry name" value="IspD"/>
    <property type="match status" value="1"/>
</dbReference>
<reference evidence="4" key="2">
    <citation type="journal article" date="2021" name="PeerJ">
        <title>Extensive microbial diversity within the chicken gut microbiome revealed by metagenomics and culture.</title>
        <authorList>
            <person name="Gilroy R."/>
            <person name="Ravi A."/>
            <person name="Getino M."/>
            <person name="Pursley I."/>
            <person name="Horton D.L."/>
            <person name="Alikhan N.F."/>
            <person name="Baker D."/>
            <person name="Gharbi K."/>
            <person name="Hall N."/>
            <person name="Watson M."/>
            <person name="Adriaenssens E.M."/>
            <person name="Foster-Nyarko E."/>
            <person name="Jarju S."/>
            <person name="Secka A."/>
            <person name="Antonio M."/>
            <person name="Oren A."/>
            <person name="Chaudhuri R.R."/>
            <person name="La Ragione R."/>
            <person name="Hildebrand F."/>
            <person name="Pallen M.J."/>
        </authorList>
    </citation>
    <scope>NUCLEOTIDE SEQUENCE</scope>
    <source>
        <strain evidence="4">D3-1215</strain>
    </source>
</reference>
<dbReference type="EC" id="2.7.7.60" evidence="3"/>
<evidence type="ECO:0000256" key="2">
    <source>
        <dbReference type="ARBA" id="ARBA00022695"/>
    </source>
</evidence>
<dbReference type="Proteomes" id="UP000823637">
    <property type="component" value="Unassembled WGS sequence"/>
</dbReference>
<evidence type="ECO:0000313" key="5">
    <source>
        <dbReference type="Proteomes" id="UP000823637"/>
    </source>
</evidence>
<keyword evidence="2 3" id="KW-0548">Nucleotidyltransferase</keyword>
<accession>A0A9D9HER8</accession>
<keyword evidence="3" id="KW-0414">Isoprene biosynthesis</keyword>
<dbReference type="NCBIfam" id="NF001186">
    <property type="entry name" value="PRK00155.2-3"/>
    <property type="match status" value="1"/>
</dbReference>
<gene>
    <name evidence="3" type="primary">ispD</name>
    <name evidence="4" type="ORF">IAC32_05200</name>
</gene>
<evidence type="ECO:0000256" key="3">
    <source>
        <dbReference type="HAMAP-Rule" id="MF_00108"/>
    </source>
</evidence>
<dbReference type="CDD" id="cd02516">
    <property type="entry name" value="CDP-ME_synthetase"/>
    <property type="match status" value="1"/>
</dbReference>
<comment type="similarity">
    <text evidence="3">Belongs to the IspD/TarI cytidylyltransferase family. IspD subfamily.</text>
</comment>
<keyword evidence="1 3" id="KW-0808">Transferase</keyword>
<protein>
    <recommendedName>
        <fullName evidence="3">2-C-methyl-D-erythritol 4-phosphate cytidylyltransferase</fullName>
        <ecNumber evidence="3">2.7.7.60</ecNumber>
    </recommendedName>
    <alternativeName>
        <fullName evidence="3">4-diphosphocytidyl-2C-methyl-D-erythritol synthase</fullName>
    </alternativeName>
    <alternativeName>
        <fullName evidence="3">MEP cytidylyltransferase</fullName>
        <shortName evidence="3">MCT</shortName>
    </alternativeName>
</protein>
<dbReference type="GO" id="GO:0019288">
    <property type="term" value="P:isopentenyl diphosphate biosynthetic process, methylerythritol 4-phosphate pathway"/>
    <property type="evidence" value="ECO:0007669"/>
    <property type="project" value="UniProtKB-UniRule"/>
</dbReference>
<comment type="pathway">
    <text evidence="3">Isoprenoid biosynthesis; isopentenyl diphosphate biosynthesis via DXP pathway; isopentenyl diphosphate from 1-deoxy-D-xylulose 5-phosphate: step 2/6.</text>
</comment>
<dbReference type="Gene3D" id="3.90.550.10">
    <property type="entry name" value="Spore Coat Polysaccharide Biosynthesis Protein SpsA, Chain A"/>
    <property type="match status" value="1"/>
</dbReference>
<dbReference type="GO" id="GO:0050518">
    <property type="term" value="F:2-C-methyl-D-erythritol 4-phosphate cytidylyltransferase activity"/>
    <property type="evidence" value="ECO:0007669"/>
    <property type="project" value="UniProtKB-UniRule"/>
</dbReference>
<comment type="caution">
    <text evidence="4">The sequence shown here is derived from an EMBL/GenBank/DDBJ whole genome shotgun (WGS) entry which is preliminary data.</text>
</comment>
<comment type="function">
    <text evidence="3">Catalyzes the formation of 4-diphosphocytidyl-2-C-methyl-D-erythritol from CTP and 2-C-methyl-D-erythritol 4-phosphate (MEP).</text>
</comment>